<evidence type="ECO:0000256" key="1">
    <source>
        <dbReference type="SAM" id="Phobius"/>
    </source>
</evidence>
<gene>
    <name evidence="3" type="ORF">Gilli_1800</name>
</gene>
<keyword evidence="1" id="KW-0472">Membrane</keyword>
<evidence type="ECO:0000313" key="4">
    <source>
        <dbReference type="Proteomes" id="UP000003844"/>
    </source>
</evidence>
<feature type="domain" description="Lipid A biosynthesis N-terminal" evidence="2">
    <location>
        <begin position="9"/>
        <end position="80"/>
    </location>
</feature>
<dbReference type="GO" id="GO:0016020">
    <property type="term" value="C:membrane"/>
    <property type="evidence" value="ECO:0007669"/>
    <property type="project" value="GOC"/>
</dbReference>
<dbReference type="SMART" id="SM01259">
    <property type="entry name" value="LAB_N"/>
    <property type="match status" value="2"/>
</dbReference>
<feature type="transmembrane region" description="Helical" evidence="1">
    <location>
        <begin position="39"/>
        <end position="55"/>
    </location>
</feature>
<dbReference type="Proteomes" id="UP000003844">
    <property type="component" value="Unassembled WGS sequence"/>
</dbReference>
<dbReference type="InterPro" id="IPR011499">
    <property type="entry name" value="Lipid_A_biosynth_N"/>
</dbReference>
<dbReference type="GO" id="GO:0008915">
    <property type="term" value="F:lipid-A-disaccharide synthase activity"/>
    <property type="evidence" value="ECO:0007669"/>
    <property type="project" value="InterPro"/>
</dbReference>
<feature type="transmembrane region" description="Helical" evidence="1">
    <location>
        <begin position="184"/>
        <end position="202"/>
    </location>
</feature>
<feature type="transmembrane region" description="Helical" evidence="1">
    <location>
        <begin position="6"/>
        <end position="27"/>
    </location>
</feature>
<protein>
    <submittedName>
        <fullName evidence="3">Lipid A biosynthesis domain protein</fullName>
    </submittedName>
</protein>
<feature type="domain" description="Lipid A biosynthesis N-terminal" evidence="2">
    <location>
        <begin position="130"/>
        <end position="201"/>
    </location>
</feature>
<dbReference type="STRING" id="865937.Gilli_1800"/>
<feature type="transmembrane region" description="Helical" evidence="1">
    <location>
        <begin position="123"/>
        <end position="144"/>
    </location>
</feature>
<keyword evidence="1" id="KW-1133">Transmembrane helix</keyword>
<name>H2BRV5_GILLR</name>
<keyword evidence="4" id="KW-1185">Reference proteome</keyword>
<dbReference type="Gene3D" id="1.20.1280.290">
    <property type="match status" value="2"/>
</dbReference>
<keyword evidence="1" id="KW-0812">Transmembrane</keyword>
<feature type="transmembrane region" description="Helical" evidence="1">
    <location>
        <begin position="61"/>
        <end position="77"/>
    </location>
</feature>
<accession>H2BRV5</accession>
<dbReference type="AlphaFoldDB" id="H2BRV5"/>
<dbReference type="HOGENOM" id="CLU_082899_0_0_10"/>
<reference evidence="4" key="1">
    <citation type="journal article" date="2012" name="Stand. Genomic Sci.">
        <title>Genome sequence of the Antarctic rhodopsins-containing flavobacterium Gillisia limnaea type strain (R-8282(T)).</title>
        <authorList>
            <person name="Riedel T."/>
            <person name="Held B."/>
            <person name="Nolan M."/>
            <person name="Lucas S."/>
            <person name="Lapidus A."/>
            <person name="Tice H."/>
            <person name="Del Rio T.G."/>
            <person name="Cheng J.F."/>
            <person name="Han C."/>
            <person name="Tapia R."/>
            <person name="Goodwin L.A."/>
            <person name="Pitluck S."/>
            <person name="Liolios K."/>
            <person name="Mavromatis K."/>
            <person name="Pagani I."/>
            <person name="Ivanova N."/>
            <person name="Mikhailova N."/>
            <person name="Pati A."/>
            <person name="Chen A."/>
            <person name="Palaniappan K."/>
            <person name="Land M."/>
            <person name="Rohde M."/>
            <person name="Tindall B.J."/>
            <person name="Detter J.C."/>
            <person name="Goker M."/>
            <person name="Bristow J."/>
            <person name="Eisen J.A."/>
            <person name="Markowitz V."/>
            <person name="Hugenholtz P."/>
            <person name="Kyrpides N.C."/>
            <person name="Klenk H.P."/>
            <person name="Woyke T."/>
        </authorList>
    </citation>
    <scope>NUCLEOTIDE SEQUENCE [LARGE SCALE GENOMIC DNA]</scope>
    <source>
        <strain evidence="4">DSM 15749 / LMG 21470 / R-8282</strain>
    </source>
</reference>
<feature type="transmembrane region" description="Helical" evidence="1">
    <location>
        <begin position="89"/>
        <end position="108"/>
    </location>
</feature>
<proteinExistence type="predicted"/>
<dbReference type="eggNOG" id="COG3952">
    <property type="taxonomic scope" value="Bacteria"/>
</dbReference>
<feature type="transmembrane region" description="Helical" evidence="1">
    <location>
        <begin position="156"/>
        <end position="178"/>
    </location>
</feature>
<evidence type="ECO:0000259" key="2">
    <source>
        <dbReference type="SMART" id="SM01259"/>
    </source>
</evidence>
<organism evidence="3 4">
    <name type="scientific">Gillisia limnaea (strain DSM 15749 / LMG 21470 / R-8282)</name>
    <dbReference type="NCBI Taxonomy" id="865937"/>
    <lineage>
        <taxon>Bacteria</taxon>
        <taxon>Pseudomonadati</taxon>
        <taxon>Bacteroidota</taxon>
        <taxon>Flavobacteriia</taxon>
        <taxon>Flavobacteriales</taxon>
        <taxon>Flavobacteriaceae</taxon>
        <taxon>Gillisia</taxon>
    </lineage>
</organism>
<dbReference type="RefSeq" id="WP_006988752.1">
    <property type="nucleotide sequence ID" value="NZ_JH594606.1"/>
</dbReference>
<evidence type="ECO:0000313" key="3">
    <source>
        <dbReference type="EMBL" id="EHQ02442.1"/>
    </source>
</evidence>
<dbReference type="OrthoDB" id="9793186at2"/>
<dbReference type="GO" id="GO:0009245">
    <property type="term" value="P:lipid A biosynthetic process"/>
    <property type="evidence" value="ECO:0007669"/>
    <property type="project" value="InterPro"/>
</dbReference>
<dbReference type="Pfam" id="PF07578">
    <property type="entry name" value="LAB_N"/>
    <property type="match status" value="2"/>
</dbReference>
<sequence length="207" mass="24120">MSNWLIYGIGFLAQLLFSVRLINQWFLSEKAEKVKTPRLFWKLSLFGSMLLFIYGYLRNDLAIMLGQFLVYAVYFRNLHLQNEWKSSNIILKLTVIGVPILIAAYLIFLSELKLQDLLDGENIAAWLIVLGILGQIVYTSRFFYQWIYSEQHEKSSLPLGFWILSLAGSTIIFIYAIFRRDPVLLAAHFFGGMVYIRDLFLLKKSKK</sequence>
<dbReference type="EMBL" id="JH594606">
    <property type="protein sequence ID" value="EHQ02442.1"/>
    <property type="molecule type" value="Genomic_DNA"/>
</dbReference>